<gene>
    <name evidence="11" type="ORF">ACHAXA_010509</name>
</gene>
<keyword evidence="12" id="KW-1185">Reference proteome</keyword>
<evidence type="ECO:0000256" key="2">
    <source>
        <dbReference type="ARBA" id="ARBA00022448"/>
    </source>
</evidence>
<evidence type="ECO:0000313" key="11">
    <source>
        <dbReference type="EMBL" id="KAL3826584.1"/>
    </source>
</evidence>
<name>A0ABD3SPR5_9STRA</name>
<accession>A0ABD3SPR5</accession>
<evidence type="ECO:0000256" key="4">
    <source>
        <dbReference type="ARBA" id="ARBA00022927"/>
    </source>
</evidence>
<dbReference type="EMBL" id="JALLPB020000018">
    <property type="protein sequence ID" value="KAL3826584.1"/>
    <property type="molecule type" value="Genomic_DNA"/>
</dbReference>
<evidence type="ECO:0000256" key="6">
    <source>
        <dbReference type="ARBA" id="ARBA00023010"/>
    </source>
</evidence>
<keyword evidence="2" id="KW-0813">Transport</keyword>
<evidence type="ECO:0000256" key="10">
    <source>
        <dbReference type="SAM" id="SignalP"/>
    </source>
</evidence>
<comment type="caution">
    <text evidence="11">The sequence shown here is derived from an EMBL/GenBank/DDBJ whole genome shotgun (WGS) entry which is preliminary data.</text>
</comment>
<dbReference type="Proteomes" id="UP001530377">
    <property type="component" value="Unassembled WGS sequence"/>
</dbReference>
<dbReference type="PANTHER" id="PTHR33162">
    <property type="entry name" value="SEC-INDEPENDENT PROTEIN TRANSLOCASE PROTEIN TATA, CHLOROPLASTIC"/>
    <property type="match status" value="1"/>
</dbReference>
<dbReference type="Gene3D" id="1.20.5.3310">
    <property type="match status" value="1"/>
</dbReference>
<keyword evidence="6" id="KW-0811">Translocation</keyword>
<dbReference type="InterPro" id="IPR003369">
    <property type="entry name" value="TatA/B/E"/>
</dbReference>
<dbReference type="AlphaFoldDB" id="A0ABD3SPR5"/>
<feature type="compositionally biased region" description="Basic and acidic residues" evidence="8">
    <location>
        <begin position="126"/>
        <end position="150"/>
    </location>
</feature>
<keyword evidence="5 9" id="KW-1133">Transmembrane helix</keyword>
<protein>
    <submittedName>
        <fullName evidence="11">Uncharacterized protein</fullName>
    </submittedName>
</protein>
<comment type="subcellular location">
    <subcellularLocation>
        <location evidence="1">Membrane</location>
        <topology evidence="1">Single-pass membrane protein</topology>
    </subcellularLocation>
</comment>
<evidence type="ECO:0000256" key="8">
    <source>
        <dbReference type="SAM" id="MobiDB-lite"/>
    </source>
</evidence>
<dbReference type="GO" id="GO:0016020">
    <property type="term" value="C:membrane"/>
    <property type="evidence" value="ECO:0007669"/>
    <property type="project" value="UniProtKB-SubCell"/>
</dbReference>
<reference evidence="11 12" key="1">
    <citation type="submission" date="2024-10" db="EMBL/GenBank/DDBJ databases">
        <title>Updated reference genomes for cyclostephanoid diatoms.</title>
        <authorList>
            <person name="Roberts W.R."/>
            <person name="Alverson A.J."/>
        </authorList>
    </citation>
    <scope>NUCLEOTIDE SEQUENCE [LARGE SCALE GENOMIC DNA]</scope>
    <source>
        <strain evidence="11 12">AJA228-03</strain>
    </source>
</reference>
<evidence type="ECO:0000256" key="5">
    <source>
        <dbReference type="ARBA" id="ARBA00022989"/>
    </source>
</evidence>
<organism evidence="11 12">
    <name type="scientific">Cyclostephanos tholiformis</name>
    <dbReference type="NCBI Taxonomy" id="382380"/>
    <lineage>
        <taxon>Eukaryota</taxon>
        <taxon>Sar</taxon>
        <taxon>Stramenopiles</taxon>
        <taxon>Ochrophyta</taxon>
        <taxon>Bacillariophyta</taxon>
        <taxon>Coscinodiscophyceae</taxon>
        <taxon>Thalassiosirophycidae</taxon>
        <taxon>Stephanodiscales</taxon>
        <taxon>Stephanodiscaceae</taxon>
        <taxon>Cyclostephanos</taxon>
    </lineage>
</organism>
<keyword evidence="4" id="KW-0653">Protein transport</keyword>
<keyword evidence="10" id="KW-0732">Signal</keyword>
<evidence type="ECO:0000256" key="3">
    <source>
        <dbReference type="ARBA" id="ARBA00022692"/>
    </source>
</evidence>
<evidence type="ECO:0000313" key="12">
    <source>
        <dbReference type="Proteomes" id="UP001530377"/>
    </source>
</evidence>
<evidence type="ECO:0000256" key="9">
    <source>
        <dbReference type="SAM" id="Phobius"/>
    </source>
</evidence>
<keyword evidence="7 9" id="KW-0472">Membrane</keyword>
<feature type="signal peptide" evidence="10">
    <location>
        <begin position="1"/>
        <end position="20"/>
    </location>
</feature>
<dbReference type="PANTHER" id="PTHR33162:SF1">
    <property type="entry name" value="SEC-INDEPENDENT PROTEIN TRANSLOCASE PROTEIN TATA, CHLOROPLASTIC"/>
    <property type="match status" value="1"/>
</dbReference>
<dbReference type="GO" id="GO:0015031">
    <property type="term" value="P:protein transport"/>
    <property type="evidence" value="ECO:0007669"/>
    <property type="project" value="UniProtKB-KW"/>
</dbReference>
<evidence type="ECO:0000256" key="7">
    <source>
        <dbReference type="ARBA" id="ARBA00023136"/>
    </source>
</evidence>
<feature type="chain" id="PRO_5044847542" evidence="10">
    <location>
        <begin position="21"/>
        <end position="150"/>
    </location>
</feature>
<feature type="region of interest" description="Disordered" evidence="8">
    <location>
        <begin position="123"/>
        <end position="150"/>
    </location>
</feature>
<proteinExistence type="predicted"/>
<dbReference type="Pfam" id="PF02416">
    <property type="entry name" value="TatA_B_E"/>
    <property type="match status" value="1"/>
</dbReference>
<sequence>MKSLIGTIVSCVALISNASAFAPGNAFVVGVQKSTHVNPTPSFGNAQGATYIANNQPKAIQRQRSSMASVQTMGLFGLGGPEIAIILIAGAFLLGPQKLAELGRDAGKMAGELKEVPKEFQQGLAEGEKEAQRMKKEIADSIKDADKVEP</sequence>
<keyword evidence="3 9" id="KW-0812">Transmembrane</keyword>
<feature type="transmembrane region" description="Helical" evidence="9">
    <location>
        <begin position="73"/>
        <end position="94"/>
    </location>
</feature>
<evidence type="ECO:0000256" key="1">
    <source>
        <dbReference type="ARBA" id="ARBA00004167"/>
    </source>
</evidence>